<dbReference type="PANTHER" id="PTHR23342">
    <property type="entry name" value="N-ACETYLGLUTAMATE SYNTHASE"/>
    <property type="match status" value="1"/>
</dbReference>
<evidence type="ECO:0000256" key="6">
    <source>
        <dbReference type="ARBA" id="ARBA00022777"/>
    </source>
</evidence>
<keyword evidence="5 9" id="KW-0547">Nucleotide-binding</keyword>
<gene>
    <name evidence="9 11" type="primary">argB</name>
    <name evidence="11" type="ORF">FTX54_008545</name>
</gene>
<proteinExistence type="inferred from homology"/>
<dbReference type="InterPro" id="IPR037528">
    <property type="entry name" value="ArgB"/>
</dbReference>
<evidence type="ECO:0000256" key="8">
    <source>
        <dbReference type="ARBA" id="ARBA00048141"/>
    </source>
</evidence>
<dbReference type="InterPro" id="IPR036393">
    <property type="entry name" value="AceGlu_kinase-like_sf"/>
</dbReference>
<dbReference type="Pfam" id="PF00696">
    <property type="entry name" value="AA_kinase"/>
    <property type="match status" value="1"/>
</dbReference>
<keyword evidence="7 9" id="KW-0067">ATP-binding</keyword>
<dbReference type="CDD" id="cd04238">
    <property type="entry name" value="AAK_NAGK-like"/>
    <property type="match status" value="1"/>
</dbReference>
<comment type="subcellular location">
    <subcellularLocation>
        <location evidence="9">Cytoplasm</location>
    </subcellularLocation>
</comment>
<feature type="domain" description="Aspartate/glutamate/uridylate kinase" evidence="10">
    <location>
        <begin position="3"/>
        <end position="239"/>
    </location>
</feature>
<dbReference type="PANTHER" id="PTHR23342:SF0">
    <property type="entry name" value="N-ACETYLGLUTAMATE SYNTHASE, MITOCHONDRIAL"/>
    <property type="match status" value="1"/>
</dbReference>
<comment type="catalytic activity">
    <reaction evidence="8 9">
        <text>N-acetyl-L-glutamate + ATP = N-acetyl-L-glutamyl 5-phosphate + ADP</text>
        <dbReference type="Rhea" id="RHEA:14629"/>
        <dbReference type="ChEBI" id="CHEBI:30616"/>
        <dbReference type="ChEBI" id="CHEBI:44337"/>
        <dbReference type="ChEBI" id="CHEBI:57936"/>
        <dbReference type="ChEBI" id="CHEBI:456216"/>
        <dbReference type="EC" id="2.7.2.8"/>
    </reaction>
</comment>
<evidence type="ECO:0000256" key="1">
    <source>
        <dbReference type="ARBA" id="ARBA00004828"/>
    </source>
</evidence>
<keyword evidence="12" id="KW-1185">Reference proteome</keyword>
<evidence type="ECO:0000256" key="9">
    <source>
        <dbReference type="HAMAP-Rule" id="MF_00082"/>
    </source>
</evidence>
<keyword evidence="6 9" id="KW-0418">Kinase</keyword>
<dbReference type="Proteomes" id="UP000321816">
    <property type="component" value="Chromosome"/>
</dbReference>
<dbReference type="EMBL" id="CP144914">
    <property type="protein sequence ID" value="WWD78491.1"/>
    <property type="molecule type" value="Genomic_DNA"/>
</dbReference>
<dbReference type="Gene3D" id="3.40.1160.10">
    <property type="entry name" value="Acetylglutamate kinase-like"/>
    <property type="match status" value="1"/>
</dbReference>
<dbReference type="HAMAP" id="MF_00082">
    <property type="entry name" value="ArgB"/>
    <property type="match status" value="1"/>
</dbReference>
<dbReference type="GO" id="GO:0003991">
    <property type="term" value="F:acetylglutamate kinase activity"/>
    <property type="evidence" value="ECO:0007669"/>
    <property type="project" value="UniProtKB-UniRule"/>
</dbReference>
<dbReference type="GO" id="GO:0005737">
    <property type="term" value="C:cytoplasm"/>
    <property type="evidence" value="ECO:0007669"/>
    <property type="project" value="UniProtKB-SubCell"/>
</dbReference>
<evidence type="ECO:0000256" key="5">
    <source>
        <dbReference type="ARBA" id="ARBA00022741"/>
    </source>
</evidence>
<keyword evidence="9" id="KW-0963">Cytoplasm</keyword>
<comment type="similarity">
    <text evidence="9">Belongs to the acetylglutamate kinase family. ArgB subfamily.</text>
</comment>
<evidence type="ECO:0000259" key="10">
    <source>
        <dbReference type="Pfam" id="PF00696"/>
    </source>
</evidence>
<keyword evidence="2 9" id="KW-0055">Arginine biosynthesis</keyword>
<feature type="binding site" evidence="9">
    <location>
        <position position="158"/>
    </location>
    <ligand>
        <name>substrate</name>
    </ligand>
</feature>
<feature type="binding site" evidence="9">
    <location>
        <position position="63"/>
    </location>
    <ligand>
        <name>substrate</name>
    </ligand>
</feature>
<dbReference type="NCBIfam" id="TIGR00761">
    <property type="entry name" value="argB"/>
    <property type="match status" value="1"/>
</dbReference>
<feature type="binding site" evidence="9">
    <location>
        <begin position="41"/>
        <end position="42"/>
    </location>
    <ligand>
        <name>substrate</name>
    </ligand>
</feature>
<dbReference type="SUPFAM" id="SSF53633">
    <property type="entry name" value="Carbamate kinase-like"/>
    <property type="match status" value="1"/>
</dbReference>
<organism evidence="11 12">
    <name type="scientific">Alkalicoccus halolimnae</name>
    <dbReference type="NCBI Taxonomy" id="1667239"/>
    <lineage>
        <taxon>Bacteria</taxon>
        <taxon>Bacillati</taxon>
        <taxon>Bacillota</taxon>
        <taxon>Bacilli</taxon>
        <taxon>Bacillales</taxon>
        <taxon>Bacillaceae</taxon>
        <taxon>Alkalicoccus</taxon>
    </lineage>
</organism>
<dbReference type="RefSeq" id="WP_147802185.1">
    <property type="nucleotide sequence ID" value="NZ_CP144914.1"/>
</dbReference>
<accession>A0A5C7FCK7</accession>
<dbReference type="AlphaFoldDB" id="A0A5C7FCK7"/>
<feature type="site" description="Transition state stabilizer" evidence="9">
    <location>
        <position position="7"/>
    </location>
</feature>
<keyword evidence="3 9" id="KW-0028">Amino-acid biosynthesis</keyword>
<dbReference type="OrthoDB" id="9803155at2"/>
<evidence type="ECO:0000256" key="7">
    <source>
        <dbReference type="ARBA" id="ARBA00022840"/>
    </source>
</evidence>
<evidence type="ECO:0000256" key="4">
    <source>
        <dbReference type="ARBA" id="ARBA00022679"/>
    </source>
</evidence>
<evidence type="ECO:0000313" key="12">
    <source>
        <dbReference type="Proteomes" id="UP000321816"/>
    </source>
</evidence>
<dbReference type="InterPro" id="IPR001048">
    <property type="entry name" value="Asp/Glu/Uridylate_kinase"/>
</dbReference>
<name>A0A5C7FCK7_9BACI</name>
<feature type="site" description="Transition state stabilizer" evidence="9">
    <location>
        <position position="220"/>
    </location>
</feature>
<sequence>MKYLIIKIGGSIISELPASFFKSIVKLKNEGKYCPVVVHGGGPKINEMLQCMQIETSFHNGLRISSPEVVDTAGMVLSGDINKKIVAELLRAGGRGFGFSGIDGAVLQAEPEDSSGNLGNVGKITEVDTELISLLCGKGYIPVISPISYGMKDNTVYNVNADSAASACASALGGNIIFVSDIPGIMNKSINETFIYSQLTEAEVNDLIAENVITGGMIPKVQAALMCLQKEVKETVILNGWQEGSIDTYAAGGSSGTRIVKEEITYV</sequence>
<dbReference type="KEGG" id="ahal:FTX54_008545"/>
<protein>
    <recommendedName>
        <fullName evidence="9">Acetylglutamate kinase</fullName>
        <ecNumber evidence="9">2.7.2.8</ecNumber>
    </recommendedName>
    <alternativeName>
        <fullName evidence="9">N-acetyl-L-glutamate 5-phosphotransferase</fullName>
    </alternativeName>
    <alternativeName>
        <fullName evidence="9">NAG kinase</fullName>
        <shortName evidence="9">NAGK</shortName>
    </alternativeName>
</protein>
<evidence type="ECO:0000313" key="11">
    <source>
        <dbReference type="EMBL" id="WWD78491.1"/>
    </source>
</evidence>
<dbReference type="PIRSF" id="PIRSF000728">
    <property type="entry name" value="NAGK"/>
    <property type="match status" value="1"/>
</dbReference>
<comment type="pathway">
    <text evidence="1 9">Amino-acid biosynthesis; L-arginine biosynthesis; N(2)-acetyl-L-ornithine from L-glutamate: step 2/4.</text>
</comment>
<comment type="function">
    <text evidence="9">Catalyzes the ATP-dependent phosphorylation of N-acetyl-L-glutamate.</text>
</comment>
<dbReference type="InterPro" id="IPR004662">
    <property type="entry name" value="AcgluKinase_fam"/>
</dbReference>
<keyword evidence="4 9" id="KW-0808">Transferase</keyword>
<dbReference type="GO" id="GO:0005524">
    <property type="term" value="F:ATP binding"/>
    <property type="evidence" value="ECO:0007669"/>
    <property type="project" value="UniProtKB-UniRule"/>
</dbReference>
<dbReference type="EC" id="2.7.2.8" evidence="9"/>
<reference evidence="11 12" key="1">
    <citation type="submission" date="2024-01" db="EMBL/GenBank/DDBJ databases">
        <title>Complete Genome Sequence of Alkalicoccus halolimnae BZ-SZ-XJ29T, a Moderately Halophilic Bacterium Isolated from a Salt Lake.</title>
        <authorList>
            <person name="Zhao B."/>
        </authorList>
    </citation>
    <scope>NUCLEOTIDE SEQUENCE [LARGE SCALE GENOMIC DNA]</scope>
    <source>
        <strain evidence="11 12">BZ-SZ-XJ29</strain>
    </source>
</reference>
<evidence type="ECO:0000256" key="3">
    <source>
        <dbReference type="ARBA" id="ARBA00022605"/>
    </source>
</evidence>
<evidence type="ECO:0000256" key="2">
    <source>
        <dbReference type="ARBA" id="ARBA00022571"/>
    </source>
</evidence>
<dbReference type="GO" id="GO:0042450">
    <property type="term" value="P:L-arginine biosynthetic process via ornithine"/>
    <property type="evidence" value="ECO:0007669"/>
    <property type="project" value="UniProtKB-UniRule"/>
</dbReference>